<dbReference type="GeneID" id="24096838"/>
<dbReference type="Gene3D" id="2.60.120.260">
    <property type="entry name" value="Galactose-binding domain-like"/>
    <property type="match status" value="2"/>
</dbReference>
<dbReference type="OrthoDB" id="2576082at2759"/>
<sequence>MAALNVSLDDSSPLLSYSPSNAWLDASANDTLAPYYAYGSLHTTSVARAEVALTFNGTGFWLFGGLRPHYGTFIVSVDGTQILYGNASSTQPVIDALLAGASGLKMGEHRVVLQNAGTGPIDLDAVVFETSIGTTSRATVKETVIDNTSPNFKYGPSTSDWSMVTDPAYFNNSLQYSFTQNAQASLTFSGDAVAVYGTVAPTHANYSITLDGKTSQQFNASDVSTIHAQTLLFFGQDLGPKEHTLIINGNPGKDAGRYVDVDFVTVYSVSGNTSTDASTVSSSTSLPMVTGLTMPNNLANGTNSVNTISGDASRLSSGTIAGIVIGSLLGLLALLLLLFIFLRRKGGVIRAKFGFGGDSDKPDALTPALPMQEPDVEAAYGLDSNAFHEDEKQYQASEPVPMYTVDLYSQRDEYGKRMTSASRATRWSQTSYGTMSTHWDDPSLPRWSPPRVSAHSIPNLQYDTVTHSRNVSDTSTIVHLEVESGLSQVVLRPRLSNAPRIRCANDVFGLQSAPVRLRPPSPAFSVTQYYFEA</sequence>
<evidence type="ECO:0000313" key="3">
    <source>
        <dbReference type="Proteomes" id="UP000006352"/>
    </source>
</evidence>
<keyword evidence="1" id="KW-0472">Membrane</keyword>
<dbReference type="AlphaFoldDB" id="J4HWA6"/>
<gene>
    <name evidence="2" type="ORF">FIBRA_04000</name>
</gene>
<dbReference type="EMBL" id="HE797056">
    <property type="protein sequence ID" value="CCM01927.1"/>
    <property type="molecule type" value="Genomic_DNA"/>
</dbReference>
<organism evidence="2 3">
    <name type="scientific">Fibroporia radiculosa</name>
    <dbReference type="NCBI Taxonomy" id="599839"/>
    <lineage>
        <taxon>Eukaryota</taxon>
        <taxon>Fungi</taxon>
        <taxon>Dikarya</taxon>
        <taxon>Basidiomycota</taxon>
        <taxon>Agaricomycotina</taxon>
        <taxon>Agaricomycetes</taxon>
        <taxon>Polyporales</taxon>
        <taxon>Fibroporiaceae</taxon>
        <taxon>Fibroporia</taxon>
    </lineage>
</organism>
<feature type="transmembrane region" description="Helical" evidence="1">
    <location>
        <begin position="320"/>
        <end position="342"/>
    </location>
</feature>
<name>J4HWA6_9APHY</name>
<evidence type="ECO:0000256" key="1">
    <source>
        <dbReference type="SAM" id="Phobius"/>
    </source>
</evidence>
<evidence type="ECO:0008006" key="4">
    <source>
        <dbReference type="Google" id="ProtNLM"/>
    </source>
</evidence>
<dbReference type="HOGENOM" id="CLU_028897_1_0_1"/>
<keyword evidence="3" id="KW-1185">Reference proteome</keyword>
<accession>J4HWA6</accession>
<dbReference type="Proteomes" id="UP000006352">
    <property type="component" value="Unassembled WGS sequence"/>
</dbReference>
<proteinExistence type="predicted"/>
<dbReference type="InParanoid" id="J4HWA6"/>
<evidence type="ECO:0000313" key="2">
    <source>
        <dbReference type="EMBL" id="CCM01927.1"/>
    </source>
</evidence>
<keyword evidence="1" id="KW-0812">Transmembrane</keyword>
<reference evidence="2 3" key="1">
    <citation type="journal article" date="2012" name="Appl. Environ. Microbiol.">
        <title>Short-read sequencing for genomic analysis of the brown rot fungus Fibroporia radiculosa.</title>
        <authorList>
            <person name="Tang J.D."/>
            <person name="Perkins A.D."/>
            <person name="Sonstegard T.S."/>
            <person name="Schroeder S.G."/>
            <person name="Burgess S.C."/>
            <person name="Diehl S.V."/>
        </authorList>
    </citation>
    <scope>NUCLEOTIDE SEQUENCE [LARGE SCALE GENOMIC DNA]</scope>
    <source>
        <strain evidence="2 3">TFFH 294</strain>
    </source>
</reference>
<dbReference type="RefSeq" id="XP_012181210.1">
    <property type="nucleotide sequence ID" value="XM_012325820.1"/>
</dbReference>
<protein>
    <recommendedName>
        <fullName evidence="4">Transmembrane protein</fullName>
    </recommendedName>
</protein>
<dbReference type="STRING" id="599839.J4HWA6"/>
<keyword evidence="1" id="KW-1133">Transmembrane helix</keyword>